<keyword evidence="3" id="KW-1185">Reference proteome</keyword>
<proteinExistence type="predicted"/>
<organism evidence="2 3">
    <name type="scientific">Citrus unshiu</name>
    <name type="common">Satsuma mandarin</name>
    <name type="synonym">Citrus nobilis var. unshiu</name>
    <dbReference type="NCBI Taxonomy" id="55188"/>
    <lineage>
        <taxon>Eukaryota</taxon>
        <taxon>Viridiplantae</taxon>
        <taxon>Streptophyta</taxon>
        <taxon>Embryophyta</taxon>
        <taxon>Tracheophyta</taxon>
        <taxon>Spermatophyta</taxon>
        <taxon>Magnoliopsida</taxon>
        <taxon>eudicotyledons</taxon>
        <taxon>Gunneridae</taxon>
        <taxon>Pentapetalae</taxon>
        <taxon>rosids</taxon>
        <taxon>malvids</taxon>
        <taxon>Sapindales</taxon>
        <taxon>Rutaceae</taxon>
        <taxon>Aurantioideae</taxon>
        <taxon>Citrus</taxon>
    </lineage>
</organism>
<dbReference type="Gene3D" id="2.60.120.330">
    <property type="entry name" value="B-lactam Antibiotic, Isopenicillin N Synthase, Chain"/>
    <property type="match status" value="1"/>
</dbReference>
<name>A0A2H5QHE5_CITUN</name>
<reference evidence="2 3" key="1">
    <citation type="journal article" date="2017" name="Front. Genet.">
        <title>Draft sequencing of the heterozygous diploid genome of Satsuma (Citrus unshiu Marc.) using a hybrid assembly approach.</title>
        <authorList>
            <person name="Shimizu T."/>
            <person name="Tanizawa Y."/>
            <person name="Mochizuki T."/>
            <person name="Nagasaki H."/>
            <person name="Yoshioka T."/>
            <person name="Toyoda A."/>
            <person name="Fujiyama A."/>
            <person name="Kaminuma E."/>
            <person name="Nakamura Y."/>
        </authorList>
    </citation>
    <scope>NUCLEOTIDE SEQUENCE [LARGE SCALE GENOMIC DNA]</scope>
    <source>
        <strain evidence="3">cv. Miyagawa wase</strain>
    </source>
</reference>
<dbReference type="SUPFAM" id="SSF51197">
    <property type="entry name" value="Clavaminate synthase-like"/>
    <property type="match status" value="1"/>
</dbReference>
<sequence>MADHSTVNGSEIPVYNLKCIDLANPDIHQSAAVLKQAYHIGVDVAKDDPNCGKFFYGPNIWPPAAPPHCDLNFITLLATDEIWGLQICREKNAQPQLWEAIPPVKGSILHRVVFGKERYSTGLFLCPSHDYVIECLPTCKSEDNPPKYPTIKTGDYILSRFRQLAADTVKDNKAV</sequence>
<evidence type="ECO:0000259" key="1">
    <source>
        <dbReference type="Pfam" id="PF03171"/>
    </source>
</evidence>
<dbReference type="Pfam" id="PF03171">
    <property type="entry name" value="2OG-FeII_Oxy"/>
    <property type="match status" value="1"/>
</dbReference>
<dbReference type="InterPro" id="IPR027443">
    <property type="entry name" value="IPNS-like_sf"/>
</dbReference>
<protein>
    <recommendedName>
        <fullName evidence="1">Isopenicillin N synthase-like Fe(2+) 2OG dioxygenase domain-containing protein</fullName>
    </recommendedName>
</protein>
<evidence type="ECO:0000313" key="2">
    <source>
        <dbReference type="EMBL" id="GAY64044.1"/>
    </source>
</evidence>
<feature type="domain" description="Isopenicillin N synthase-like Fe(2+) 2OG dioxygenase" evidence="1">
    <location>
        <begin position="65"/>
        <end position="109"/>
    </location>
</feature>
<dbReference type="InterPro" id="IPR044861">
    <property type="entry name" value="IPNS-like_FE2OG_OXY"/>
</dbReference>
<dbReference type="AlphaFoldDB" id="A0A2H5QHE5"/>
<accession>A0A2H5QHE5</accession>
<evidence type="ECO:0000313" key="3">
    <source>
        <dbReference type="Proteomes" id="UP000236630"/>
    </source>
</evidence>
<dbReference type="EMBL" id="BDQV01000387">
    <property type="protein sequence ID" value="GAY64044.1"/>
    <property type="molecule type" value="Genomic_DNA"/>
</dbReference>
<gene>
    <name evidence="2" type="ORF">CUMW_230500</name>
</gene>
<comment type="caution">
    <text evidence="2">The sequence shown here is derived from an EMBL/GenBank/DDBJ whole genome shotgun (WGS) entry which is preliminary data.</text>
</comment>
<dbReference type="Proteomes" id="UP000236630">
    <property type="component" value="Unassembled WGS sequence"/>
</dbReference>